<comment type="caution">
    <text evidence="1">The sequence shown here is derived from an EMBL/GenBank/DDBJ whole genome shotgun (WGS) entry which is preliminary data.</text>
</comment>
<organism evidence="1 2">
    <name type="scientific">Caerostris extrusa</name>
    <name type="common">Bark spider</name>
    <name type="synonym">Caerostris bankana</name>
    <dbReference type="NCBI Taxonomy" id="172846"/>
    <lineage>
        <taxon>Eukaryota</taxon>
        <taxon>Metazoa</taxon>
        <taxon>Ecdysozoa</taxon>
        <taxon>Arthropoda</taxon>
        <taxon>Chelicerata</taxon>
        <taxon>Arachnida</taxon>
        <taxon>Araneae</taxon>
        <taxon>Araneomorphae</taxon>
        <taxon>Entelegynae</taxon>
        <taxon>Araneoidea</taxon>
        <taxon>Araneidae</taxon>
        <taxon>Caerostris</taxon>
    </lineage>
</organism>
<reference evidence="1 2" key="1">
    <citation type="submission" date="2021-06" db="EMBL/GenBank/DDBJ databases">
        <title>Caerostris extrusa draft genome.</title>
        <authorList>
            <person name="Kono N."/>
            <person name="Arakawa K."/>
        </authorList>
    </citation>
    <scope>NUCLEOTIDE SEQUENCE [LARGE SCALE GENOMIC DNA]</scope>
</reference>
<keyword evidence="2" id="KW-1185">Reference proteome</keyword>
<sequence length="191" mass="21423">MYSQSHFTSITNLSIISIPNLSDTSSPDLSIIKYPNSLSVTSIIPNHDKHHQKYHQPQYHASIPNLSITSIPTSVSQPQCHRYSLTSASQAFPYLIVTSIPNLIVIKHSQPQCHKYLNPKNPNFSVTRIPNLNFTSIPNLSVTSKLNLSVTSNLNLSVRSNPNLSTKVFSLLPFNLSGFYLIKHAYFFELN</sequence>
<protein>
    <submittedName>
        <fullName evidence="1">Uncharacterized protein</fullName>
    </submittedName>
</protein>
<evidence type="ECO:0000313" key="1">
    <source>
        <dbReference type="EMBL" id="GIY49297.1"/>
    </source>
</evidence>
<evidence type="ECO:0000313" key="2">
    <source>
        <dbReference type="Proteomes" id="UP001054945"/>
    </source>
</evidence>
<proteinExistence type="predicted"/>
<name>A0AAV4TVI6_CAEEX</name>
<gene>
    <name evidence="1" type="ORF">CEXT_604151</name>
</gene>
<dbReference type="EMBL" id="BPLR01011818">
    <property type="protein sequence ID" value="GIY49297.1"/>
    <property type="molecule type" value="Genomic_DNA"/>
</dbReference>
<dbReference type="Proteomes" id="UP001054945">
    <property type="component" value="Unassembled WGS sequence"/>
</dbReference>
<accession>A0AAV4TVI6</accession>
<dbReference type="AlphaFoldDB" id="A0AAV4TVI6"/>